<keyword evidence="3" id="KW-1185">Reference proteome</keyword>
<reference evidence="2 3" key="1">
    <citation type="submission" date="2017-06" db="EMBL/GenBank/DDBJ databases">
        <title>Genome sequencing of cyanobaciteial culture collection at National Institute for Environmental Studies (NIES).</title>
        <authorList>
            <person name="Hirose Y."/>
            <person name="Shimura Y."/>
            <person name="Fujisawa T."/>
            <person name="Nakamura Y."/>
            <person name="Kawachi M."/>
        </authorList>
    </citation>
    <scope>NUCLEOTIDE SEQUENCE [LARGE SCALE GENOMIC DNA]</scope>
    <source>
        <strain evidence="2 3">NIES-37</strain>
    </source>
</reference>
<accession>A0A1Z4N2X5</accession>
<gene>
    <name evidence="2" type="ORF">NIES37_40180</name>
</gene>
<feature type="domain" description="Mo-dependent nitrogenase C-terminal" evidence="1">
    <location>
        <begin position="16"/>
        <end position="56"/>
    </location>
</feature>
<dbReference type="Proteomes" id="UP000218785">
    <property type="component" value="Chromosome"/>
</dbReference>
<name>A0A1Z4N2X5_9CYAN</name>
<evidence type="ECO:0000313" key="2">
    <source>
        <dbReference type="EMBL" id="BAZ00035.1"/>
    </source>
</evidence>
<dbReference type="InterPro" id="IPR009717">
    <property type="entry name" value="Mo-dep_Nase_C"/>
</dbReference>
<protein>
    <submittedName>
        <fullName evidence="2">Mo-dependent nitrogenase-like protein</fullName>
    </submittedName>
</protein>
<dbReference type="AlphaFoldDB" id="A0A1Z4N2X5"/>
<dbReference type="KEGG" id="ttq:NIES37_40180"/>
<proteinExistence type="predicted"/>
<evidence type="ECO:0000259" key="1">
    <source>
        <dbReference type="Pfam" id="PF06967"/>
    </source>
</evidence>
<dbReference type="Pfam" id="PF06967">
    <property type="entry name" value="Mo-nitro_C"/>
    <property type="match status" value="1"/>
</dbReference>
<sequence length="63" mass="7184">MMSTNQSASINFAQVLLQPLRQRLISLKIENCRLARFICKMIPASCPFEREIKFCDGFAKAFG</sequence>
<evidence type="ECO:0000313" key="3">
    <source>
        <dbReference type="Proteomes" id="UP000218785"/>
    </source>
</evidence>
<organism evidence="2 3">
    <name type="scientific">Tolypothrix tenuis PCC 7101</name>
    <dbReference type="NCBI Taxonomy" id="231146"/>
    <lineage>
        <taxon>Bacteria</taxon>
        <taxon>Bacillati</taxon>
        <taxon>Cyanobacteriota</taxon>
        <taxon>Cyanophyceae</taxon>
        <taxon>Nostocales</taxon>
        <taxon>Tolypothrichaceae</taxon>
        <taxon>Tolypothrix</taxon>
    </lineage>
</organism>
<dbReference type="EMBL" id="AP018248">
    <property type="protein sequence ID" value="BAZ00035.1"/>
    <property type="molecule type" value="Genomic_DNA"/>
</dbReference>